<evidence type="ECO:0000313" key="2">
    <source>
        <dbReference type="Proteomes" id="UP000053477"/>
    </source>
</evidence>
<reference evidence="1 2" key="1">
    <citation type="submission" date="2015-04" db="EMBL/GenBank/DDBJ databases">
        <title>Complete genome sequence of Schizopora paradoxa KUC8140, a cosmopolitan wood degrader in East Asia.</title>
        <authorList>
            <consortium name="DOE Joint Genome Institute"/>
            <person name="Min B."/>
            <person name="Park H."/>
            <person name="Jang Y."/>
            <person name="Kim J.-J."/>
            <person name="Kim K.H."/>
            <person name="Pangilinan J."/>
            <person name="Lipzen A."/>
            <person name="Riley R."/>
            <person name="Grigoriev I.V."/>
            <person name="Spatafora J.W."/>
            <person name="Choi I.-G."/>
        </authorList>
    </citation>
    <scope>NUCLEOTIDE SEQUENCE [LARGE SCALE GENOMIC DNA]</scope>
    <source>
        <strain evidence="1 2">KUC8140</strain>
    </source>
</reference>
<protein>
    <submittedName>
        <fullName evidence="1">Uncharacterized protein</fullName>
    </submittedName>
</protein>
<evidence type="ECO:0000313" key="1">
    <source>
        <dbReference type="EMBL" id="KLO15846.1"/>
    </source>
</evidence>
<name>A0A0H2SFI7_9AGAM</name>
<sequence length="171" mass="19867">MAYSFLCLVRRISSLFRFFHHLSIYSALHPSSFQVPFRFVVQSRHISSCQLRLAHRSSLFALHFFLQYSFKLSFFYTVIFPIRPIRKPLITQPLANKDVVPIEKPDAMSLSAMCARTLYAHDHTAGVRADMTARARAMRVKNLSVYGKRFSIFWTSFNRQLLSSVIRDLDA</sequence>
<gene>
    <name evidence="1" type="ORF">SCHPADRAFT_245618</name>
</gene>
<dbReference type="Proteomes" id="UP000053477">
    <property type="component" value="Unassembled WGS sequence"/>
</dbReference>
<keyword evidence="2" id="KW-1185">Reference proteome</keyword>
<organism evidence="1 2">
    <name type="scientific">Schizopora paradoxa</name>
    <dbReference type="NCBI Taxonomy" id="27342"/>
    <lineage>
        <taxon>Eukaryota</taxon>
        <taxon>Fungi</taxon>
        <taxon>Dikarya</taxon>
        <taxon>Basidiomycota</taxon>
        <taxon>Agaricomycotina</taxon>
        <taxon>Agaricomycetes</taxon>
        <taxon>Hymenochaetales</taxon>
        <taxon>Schizoporaceae</taxon>
        <taxon>Schizopora</taxon>
    </lineage>
</organism>
<accession>A0A0H2SFI7</accession>
<dbReference type="EMBL" id="KQ085924">
    <property type="protein sequence ID" value="KLO15846.1"/>
    <property type="molecule type" value="Genomic_DNA"/>
</dbReference>
<dbReference type="InParanoid" id="A0A0H2SFI7"/>
<dbReference type="AlphaFoldDB" id="A0A0H2SFI7"/>
<proteinExistence type="predicted"/>